<evidence type="ECO:0008006" key="4">
    <source>
        <dbReference type="Google" id="ProtNLM"/>
    </source>
</evidence>
<dbReference type="HOGENOM" id="CLU_170594_0_0_1"/>
<dbReference type="EMBL" id="AMQN01014589">
    <property type="status" value="NOT_ANNOTATED_CDS"/>
    <property type="molecule type" value="Genomic_DNA"/>
</dbReference>
<dbReference type="EnsemblMetazoa" id="CapteT111992">
    <property type="protein sequence ID" value="CapteP111992"/>
    <property type="gene ID" value="CapteG111992"/>
</dbReference>
<dbReference type="OMA" id="INTYFFI"/>
<keyword evidence="3" id="KW-1185">Reference proteome</keyword>
<accession>R7TET9</accession>
<protein>
    <recommendedName>
        <fullName evidence="4">DDE Tnp4 domain-containing protein</fullName>
    </recommendedName>
</protein>
<evidence type="ECO:0000313" key="2">
    <source>
        <dbReference type="EnsemblMetazoa" id="CapteP111992"/>
    </source>
</evidence>
<evidence type="ECO:0000313" key="3">
    <source>
        <dbReference type="Proteomes" id="UP000014760"/>
    </source>
</evidence>
<evidence type="ECO:0000313" key="1">
    <source>
        <dbReference type="EMBL" id="ELT89992.1"/>
    </source>
</evidence>
<reference evidence="1 3" key="2">
    <citation type="journal article" date="2013" name="Nature">
        <title>Insights into bilaterian evolution from three spiralian genomes.</title>
        <authorList>
            <person name="Simakov O."/>
            <person name="Marletaz F."/>
            <person name="Cho S.J."/>
            <person name="Edsinger-Gonzales E."/>
            <person name="Havlak P."/>
            <person name="Hellsten U."/>
            <person name="Kuo D.H."/>
            <person name="Larsson T."/>
            <person name="Lv J."/>
            <person name="Arendt D."/>
            <person name="Savage R."/>
            <person name="Osoegawa K."/>
            <person name="de Jong P."/>
            <person name="Grimwood J."/>
            <person name="Chapman J.A."/>
            <person name="Shapiro H."/>
            <person name="Aerts A."/>
            <person name="Otillar R.P."/>
            <person name="Terry A.Y."/>
            <person name="Boore J.L."/>
            <person name="Grigoriev I.V."/>
            <person name="Lindberg D.R."/>
            <person name="Seaver E.C."/>
            <person name="Weisblat D.A."/>
            <person name="Putnam N.H."/>
            <person name="Rokhsar D.S."/>
        </authorList>
    </citation>
    <scope>NUCLEOTIDE SEQUENCE</scope>
    <source>
        <strain evidence="1 3">I ESC-2004</strain>
    </source>
</reference>
<reference evidence="3" key="1">
    <citation type="submission" date="2012-12" db="EMBL/GenBank/DDBJ databases">
        <authorList>
            <person name="Hellsten U."/>
            <person name="Grimwood J."/>
            <person name="Chapman J.A."/>
            <person name="Shapiro H."/>
            <person name="Aerts A."/>
            <person name="Otillar R.P."/>
            <person name="Terry A.Y."/>
            <person name="Boore J.L."/>
            <person name="Simakov O."/>
            <person name="Marletaz F."/>
            <person name="Cho S.-J."/>
            <person name="Edsinger-Gonzales E."/>
            <person name="Havlak P."/>
            <person name="Kuo D.-H."/>
            <person name="Larsson T."/>
            <person name="Lv J."/>
            <person name="Arendt D."/>
            <person name="Savage R."/>
            <person name="Osoegawa K."/>
            <person name="de Jong P."/>
            <person name="Lindberg D.R."/>
            <person name="Seaver E.C."/>
            <person name="Weisblat D.A."/>
            <person name="Putnam N.H."/>
            <person name="Grigoriev I.V."/>
            <person name="Rokhsar D.S."/>
        </authorList>
    </citation>
    <scope>NUCLEOTIDE SEQUENCE</scope>
    <source>
        <strain evidence="3">I ESC-2004</strain>
    </source>
</reference>
<dbReference type="OrthoDB" id="6145236at2759"/>
<dbReference type="Proteomes" id="UP000014760">
    <property type="component" value="Unassembled WGS sequence"/>
</dbReference>
<feature type="non-terminal residue" evidence="1">
    <location>
        <position position="1"/>
    </location>
</feature>
<organism evidence="1">
    <name type="scientific">Capitella teleta</name>
    <name type="common">Polychaete worm</name>
    <dbReference type="NCBI Taxonomy" id="283909"/>
    <lineage>
        <taxon>Eukaryota</taxon>
        <taxon>Metazoa</taxon>
        <taxon>Spiralia</taxon>
        <taxon>Lophotrochozoa</taxon>
        <taxon>Annelida</taxon>
        <taxon>Polychaeta</taxon>
        <taxon>Sedentaria</taxon>
        <taxon>Scolecida</taxon>
        <taxon>Capitellidae</taxon>
        <taxon>Capitella</taxon>
    </lineage>
</organism>
<dbReference type="EMBL" id="KB311078">
    <property type="protein sequence ID" value="ELT89992.1"/>
    <property type="molecule type" value="Genomic_DNA"/>
</dbReference>
<dbReference type="AlphaFoldDB" id="R7TET9"/>
<sequence length="57" mass="6474">PTSSEEWLIIPKIFTKKWNFPLCIGVIDGKHMRSPANAGSSYYNYKGYHSIVLLAMV</sequence>
<name>R7TET9_CAPTE</name>
<gene>
    <name evidence="1" type="ORF">CAPTEDRAFT_111992</name>
</gene>
<proteinExistence type="predicted"/>
<reference evidence="2" key="3">
    <citation type="submission" date="2015-06" db="UniProtKB">
        <authorList>
            <consortium name="EnsemblMetazoa"/>
        </authorList>
    </citation>
    <scope>IDENTIFICATION</scope>
</reference>